<protein>
    <recommendedName>
        <fullName evidence="1">RPAP1/MINIYO-like TPR repeats domain-containing protein</fullName>
    </recommendedName>
</protein>
<dbReference type="AlphaFoldDB" id="A0A3P8IC47"/>
<sequence length="319" mass="35331">MDSHLSQVADLFRHEFAVWYRRSRDFSTTDTTTSAVPVNVSPALSTIPESMDESESTTNAATPIAVTESTHTAYRTIIDPLLPPDWAYLPIICHYTRGKLQSSSGLDQLQTQSGTEVVLHELTNALRWLFHLVQAKTPTGSGVTTLPSAGLMDPLSHFARLCIACLAYPGAGGLGFGESGRLLAQMISRLKLIGRLRDCPLVIRSLEHVNLPEQCASFYDLYTDLLGHYAALSYSSPVFANLILWPCQQLCHMKYRRALWGEYQSALVSVRLRCDQVSVFSTSIPSLSLIHTHVPGSNKMICGFICTKHALCLWGEMHF</sequence>
<dbReference type="PANTHER" id="PTHR21483:SF18">
    <property type="entry name" value="RNA POLYMERASE II-ASSOCIATED PROTEIN 1"/>
    <property type="match status" value="1"/>
</dbReference>
<organism evidence="2 3">
    <name type="scientific">Echinostoma caproni</name>
    <dbReference type="NCBI Taxonomy" id="27848"/>
    <lineage>
        <taxon>Eukaryota</taxon>
        <taxon>Metazoa</taxon>
        <taxon>Spiralia</taxon>
        <taxon>Lophotrochozoa</taxon>
        <taxon>Platyhelminthes</taxon>
        <taxon>Trematoda</taxon>
        <taxon>Digenea</taxon>
        <taxon>Plagiorchiida</taxon>
        <taxon>Echinostomata</taxon>
        <taxon>Echinostomatoidea</taxon>
        <taxon>Echinostomatidae</taxon>
        <taxon>Echinostoma</taxon>
    </lineage>
</organism>
<feature type="domain" description="RPAP1/MINIYO-like TPR repeats" evidence="1">
    <location>
        <begin position="110"/>
        <end position="279"/>
    </location>
</feature>
<reference evidence="2 3" key="1">
    <citation type="submission" date="2018-11" db="EMBL/GenBank/DDBJ databases">
        <authorList>
            <consortium name="Pathogen Informatics"/>
        </authorList>
    </citation>
    <scope>NUCLEOTIDE SEQUENCE [LARGE SCALE GENOMIC DNA]</scope>
    <source>
        <strain evidence="2 3">Egypt</strain>
    </source>
</reference>
<evidence type="ECO:0000313" key="3">
    <source>
        <dbReference type="Proteomes" id="UP000272942"/>
    </source>
</evidence>
<dbReference type="GO" id="GO:0006366">
    <property type="term" value="P:transcription by RNA polymerase II"/>
    <property type="evidence" value="ECO:0007669"/>
    <property type="project" value="InterPro"/>
</dbReference>
<evidence type="ECO:0000313" key="2">
    <source>
        <dbReference type="EMBL" id="VDP93498.1"/>
    </source>
</evidence>
<dbReference type="InterPro" id="IPR039913">
    <property type="entry name" value="RPAP1/Rba50"/>
</dbReference>
<dbReference type="Proteomes" id="UP000272942">
    <property type="component" value="Unassembled WGS sequence"/>
</dbReference>
<dbReference type="Pfam" id="PF25766">
    <property type="entry name" value="TPR_RPAP1"/>
    <property type="match status" value="1"/>
</dbReference>
<keyword evidence="3" id="KW-1185">Reference proteome</keyword>
<name>A0A3P8IC47_9TREM</name>
<proteinExistence type="predicted"/>
<gene>
    <name evidence="2" type="ORF">ECPE_LOCUS16226</name>
</gene>
<dbReference type="OrthoDB" id="348201at2759"/>
<dbReference type="PANTHER" id="PTHR21483">
    <property type="entry name" value="RNA POLYMERASE II-ASSOCIATED PROTEIN 1"/>
    <property type="match status" value="1"/>
</dbReference>
<evidence type="ECO:0000259" key="1">
    <source>
        <dbReference type="Pfam" id="PF25766"/>
    </source>
</evidence>
<accession>A0A3P8IC47</accession>
<dbReference type="InterPro" id="IPR057989">
    <property type="entry name" value="TPR_RPAP1/MINIYO-like"/>
</dbReference>
<dbReference type="EMBL" id="UZAN01063485">
    <property type="protein sequence ID" value="VDP93498.1"/>
    <property type="molecule type" value="Genomic_DNA"/>
</dbReference>